<feature type="chain" id="PRO_5023008709" evidence="8">
    <location>
        <begin position="28"/>
        <end position="384"/>
    </location>
</feature>
<organism evidence="10 11">
    <name type="scientific">Coprinopsis marcescibilis</name>
    <name type="common">Agaric fungus</name>
    <name type="synonym">Psathyrella marcescibilis</name>
    <dbReference type="NCBI Taxonomy" id="230819"/>
    <lineage>
        <taxon>Eukaryota</taxon>
        <taxon>Fungi</taxon>
        <taxon>Dikarya</taxon>
        <taxon>Basidiomycota</taxon>
        <taxon>Agaricomycotina</taxon>
        <taxon>Agaricomycetes</taxon>
        <taxon>Agaricomycetidae</taxon>
        <taxon>Agaricales</taxon>
        <taxon>Agaricineae</taxon>
        <taxon>Psathyrellaceae</taxon>
        <taxon>Coprinopsis</taxon>
    </lineage>
</organism>
<keyword evidence="8" id="KW-0732">Signal</keyword>
<protein>
    <submittedName>
        <fullName evidence="10">Aromatic peroxygenase</fullName>
    </submittedName>
</protein>
<feature type="domain" description="Heme haloperoxidase family profile" evidence="9">
    <location>
        <begin position="72"/>
        <end position="310"/>
    </location>
</feature>
<dbReference type="InterPro" id="IPR000028">
    <property type="entry name" value="Chloroperoxidase"/>
</dbReference>
<evidence type="ECO:0000256" key="8">
    <source>
        <dbReference type="SAM" id="SignalP"/>
    </source>
</evidence>
<dbReference type="PROSITE" id="PS51405">
    <property type="entry name" value="HEME_HALOPEROXIDASE"/>
    <property type="match status" value="1"/>
</dbReference>
<comment type="similarity">
    <text evidence="7">Belongs to the chloroperoxidase family.</text>
</comment>
<feature type="signal peptide" evidence="8">
    <location>
        <begin position="1"/>
        <end position="27"/>
    </location>
</feature>
<evidence type="ECO:0000256" key="3">
    <source>
        <dbReference type="ARBA" id="ARBA00022617"/>
    </source>
</evidence>
<evidence type="ECO:0000256" key="5">
    <source>
        <dbReference type="ARBA" id="ARBA00023002"/>
    </source>
</evidence>
<dbReference type="SUPFAM" id="SSF47571">
    <property type="entry name" value="Cloroperoxidase"/>
    <property type="match status" value="1"/>
</dbReference>
<evidence type="ECO:0000256" key="4">
    <source>
        <dbReference type="ARBA" id="ARBA00022723"/>
    </source>
</evidence>
<keyword evidence="6" id="KW-0408">Iron</keyword>
<dbReference type="Proteomes" id="UP000307440">
    <property type="component" value="Unassembled WGS sequence"/>
</dbReference>
<evidence type="ECO:0000256" key="2">
    <source>
        <dbReference type="ARBA" id="ARBA00022559"/>
    </source>
</evidence>
<keyword evidence="2" id="KW-0575">Peroxidase</keyword>
<evidence type="ECO:0000259" key="9">
    <source>
        <dbReference type="PROSITE" id="PS51405"/>
    </source>
</evidence>
<evidence type="ECO:0000256" key="7">
    <source>
        <dbReference type="ARBA" id="ARBA00025795"/>
    </source>
</evidence>
<dbReference type="OrthoDB" id="2542103at2759"/>
<dbReference type="AlphaFoldDB" id="A0A5C3KEE5"/>
<dbReference type="GO" id="GO:0046872">
    <property type="term" value="F:metal ion binding"/>
    <property type="evidence" value="ECO:0007669"/>
    <property type="project" value="UniProtKB-KW"/>
</dbReference>
<sequence>MSIRSFASPFKIIYLLLLTLATTEVLAFPAYESLGGLSARQLAEIVPTLNAKVPGRPPGPLRFSGAKLVDDRDHPFRAPGPGDMRGPCPGLNTLANHGYLPRDGVATPAQIIQASQEGFNMNNNGARFAAYSAHLMNGNLVTDLLSIGGKTRKTGQDPRGQPALIAGISEHGTFEGDASLTRGDDFFGDNFSFNPTLFDQFVDYSNRFGAGSYNLTVAAELRFQRIQQSIATNPEFNLRGFRHFTAFAEAAFAVNMFTDGRKTGAQAGHVDIDSARSFFRDGRYPRGFHRANKPSAAEGVELVIAAHFVPPGHNVGVNNYVVDTSQGGLTDLCGFYNFFINTTIKGLYPNPTGVLRRNLNINLDFFYESFNPPNCPQIFPYGRN</sequence>
<comment type="cofactor">
    <cofactor evidence="1">
        <name>heme b</name>
        <dbReference type="ChEBI" id="CHEBI:60344"/>
    </cofactor>
</comment>
<dbReference type="Gene3D" id="1.10.489.10">
    <property type="entry name" value="Chloroperoxidase-like"/>
    <property type="match status" value="1"/>
</dbReference>
<dbReference type="PANTHER" id="PTHR33577:SF16">
    <property type="entry name" value="HEME HALOPEROXIDASE FAMILY PROFILE DOMAIN-CONTAINING PROTEIN"/>
    <property type="match status" value="1"/>
</dbReference>
<dbReference type="GO" id="GO:0004601">
    <property type="term" value="F:peroxidase activity"/>
    <property type="evidence" value="ECO:0007669"/>
    <property type="project" value="UniProtKB-KW"/>
</dbReference>
<dbReference type="EMBL" id="ML210398">
    <property type="protein sequence ID" value="TFK18466.1"/>
    <property type="molecule type" value="Genomic_DNA"/>
</dbReference>
<name>A0A5C3KEE5_COPMA</name>
<dbReference type="InterPro" id="IPR036851">
    <property type="entry name" value="Chloroperoxidase-like_sf"/>
</dbReference>
<dbReference type="Pfam" id="PF01328">
    <property type="entry name" value="Peroxidase_2"/>
    <property type="match status" value="1"/>
</dbReference>
<accession>A0A5C3KEE5</accession>
<evidence type="ECO:0000313" key="10">
    <source>
        <dbReference type="EMBL" id="TFK18466.1"/>
    </source>
</evidence>
<reference evidence="10 11" key="1">
    <citation type="journal article" date="2019" name="Nat. Ecol. Evol.">
        <title>Megaphylogeny resolves global patterns of mushroom evolution.</title>
        <authorList>
            <person name="Varga T."/>
            <person name="Krizsan K."/>
            <person name="Foldi C."/>
            <person name="Dima B."/>
            <person name="Sanchez-Garcia M."/>
            <person name="Sanchez-Ramirez S."/>
            <person name="Szollosi G.J."/>
            <person name="Szarkandi J.G."/>
            <person name="Papp V."/>
            <person name="Albert L."/>
            <person name="Andreopoulos W."/>
            <person name="Angelini C."/>
            <person name="Antonin V."/>
            <person name="Barry K.W."/>
            <person name="Bougher N.L."/>
            <person name="Buchanan P."/>
            <person name="Buyck B."/>
            <person name="Bense V."/>
            <person name="Catcheside P."/>
            <person name="Chovatia M."/>
            <person name="Cooper J."/>
            <person name="Damon W."/>
            <person name="Desjardin D."/>
            <person name="Finy P."/>
            <person name="Geml J."/>
            <person name="Haridas S."/>
            <person name="Hughes K."/>
            <person name="Justo A."/>
            <person name="Karasinski D."/>
            <person name="Kautmanova I."/>
            <person name="Kiss B."/>
            <person name="Kocsube S."/>
            <person name="Kotiranta H."/>
            <person name="LaButti K.M."/>
            <person name="Lechner B.E."/>
            <person name="Liimatainen K."/>
            <person name="Lipzen A."/>
            <person name="Lukacs Z."/>
            <person name="Mihaltcheva S."/>
            <person name="Morgado L.N."/>
            <person name="Niskanen T."/>
            <person name="Noordeloos M.E."/>
            <person name="Ohm R.A."/>
            <person name="Ortiz-Santana B."/>
            <person name="Ovrebo C."/>
            <person name="Racz N."/>
            <person name="Riley R."/>
            <person name="Savchenko A."/>
            <person name="Shiryaev A."/>
            <person name="Soop K."/>
            <person name="Spirin V."/>
            <person name="Szebenyi C."/>
            <person name="Tomsovsky M."/>
            <person name="Tulloss R.E."/>
            <person name="Uehling J."/>
            <person name="Grigoriev I.V."/>
            <person name="Vagvolgyi C."/>
            <person name="Papp T."/>
            <person name="Martin F.M."/>
            <person name="Miettinen O."/>
            <person name="Hibbett D.S."/>
            <person name="Nagy L.G."/>
        </authorList>
    </citation>
    <scope>NUCLEOTIDE SEQUENCE [LARGE SCALE GENOMIC DNA]</scope>
    <source>
        <strain evidence="10 11">CBS 121175</strain>
    </source>
</reference>
<gene>
    <name evidence="10" type="ORF">FA15DRAFT_627859</name>
</gene>
<keyword evidence="11" id="KW-1185">Reference proteome</keyword>
<evidence type="ECO:0000256" key="6">
    <source>
        <dbReference type="ARBA" id="ARBA00023004"/>
    </source>
</evidence>
<proteinExistence type="inferred from homology"/>
<keyword evidence="4" id="KW-0479">Metal-binding</keyword>
<dbReference type="PANTHER" id="PTHR33577">
    <property type="entry name" value="STERIGMATOCYSTIN BIOSYNTHESIS PEROXIDASE STCC-RELATED"/>
    <property type="match status" value="1"/>
</dbReference>
<keyword evidence="5" id="KW-0560">Oxidoreductase</keyword>
<evidence type="ECO:0000313" key="11">
    <source>
        <dbReference type="Proteomes" id="UP000307440"/>
    </source>
</evidence>
<keyword evidence="3" id="KW-0349">Heme</keyword>
<evidence type="ECO:0000256" key="1">
    <source>
        <dbReference type="ARBA" id="ARBA00001970"/>
    </source>
</evidence>